<dbReference type="FunFam" id="1.20.1250.20:FF:000474">
    <property type="entry name" value="Sugar transporter, putative"/>
    <property type="match status" value="1"/>
</dbReference>
<comment type="similarity">
    <text evidence="2 7">Belongs to the major facilitator superfamily. Sugar transporter (TC 2.A.1.1) family.</text>
</comment>
<evidence type="ECO:0000313" key="10">
    <source>
        <dbReference type="EMBL" id="KAJ5193846.1"/>
    </source>
</evidence>
<evidence type="ECO:0000256" key="7">
    <source>
        <dbReference type="RuleBase" id="RU003346"/>
    </source>
</evidence>
<sequence>MDSTLSEKVVPQRPFGTTTERARRSLNAKLSNPLAGFSHTELRKQGRTFAELHEMGDESDIWAFELGAVLAQSPERYDNVAGLTNQEKGVLRREFTHRWSQPWKMEWFGIGNESSRNAWLLGLINSAPYLCCAFISCWLTVPFNHWFGRRGTIFITCCFSAIACLWQGFVSTWWAMFVARFVLGFGIGPKSATVPMYAAETAPPSIRGALVMQWHLWTAFGIMVGYAADLIFYNVDSTTIVGLNWRCMMASAMFPALVVCCFVFACPESPHWYMRQKQYYRAYRSICELRHHKIQAARDLYYMHTLLEAEDSMKLGRNKMLELIKVPRNRRAMLASQIVMFMQQFSGVNVISYYSSEIFLEVSPRYQSFHSTRILTETQAKFSPPAALAASLGWGLINWVLSIPAIYTIDTFGRRNLLLLTFPLMAMAMLFTGFSFWIPESSHNARLACIALGTYLFGAVYSPGAGPVPFTYTAEVYPLYVRSYGMALGTATMWFCNFLLGVTWPSLRAAYTIQGAFAWHAGWCLFGWCLVLLFMPETKGKTLEELDQVFSMSTRFHARYGLRQIGYFVKRYLMRRDVRPEILYEREELVKAQDVGFNA</sequence>
<evidence type="ECO:0000256" key="6">
    <source>
        <dbReference type="ARBA" id="ARBA00023136"/>
    </source>
</evidence>
<feature type="transmembrane region" description="Helical" evidence="8">
    <location>
        <begin position="386"/>
        <end position="409"/>
    </location>
</feature>
<dbReference type="GO" id="GO:0015798">
    <property type="term" value="P:myo-inositol transport"/>
    <property type="evidence" value="ECO:0007669"/>
    <property type="project" value="UniProtKB-ARBA"/>
</dbReference>
<keyword evidence="4 8" id="KW-0812">Transmembrane</keyword>
<dbReference type="InterPro" id="IPR050814">
    <property type="entry name" value="Myo-inositol_Transporter"/>
</dbReference>
<dbReference type="InterPro" id="IPR036259">
    <property type="entry name" value="MFS_trans_sf"/>
</dbReference>
<gene>
    <name evidence="10" type="ORF">N7472_006312</name>
</gene>
<reference evidence="10" key="2">
    <citation type="journal article" date="2023" name="IMA Fungus">
        <title>Comparative genomic study of the Penicillium genus elucidates a diverse pangenome and 15 lateral gene transfer events.</title>
        <authorList>
            <person name="Petersen C."/>
            <person name="Sorensen T."/>
            <person name="Nielsen M.R."/>
            <person name="Sondergaard T.E."/>
            <person name="Sorensen J.L."/>
            <person name="Fitzpatrick D.A."/>
            <person name="Frisvad J.C."/>
            <person name="Nielsen K.L."/>
        </authorList>
    </citation>
    <scope>NUCLEOTIDE SEQUENCE</scope>
    <source>
        <strain evidence="10">IBT 16849</strain>
    </source>
</reference>
<evidence type="ECO:0000256" key="2">
    <source>
        <dbReference type="ARBA" id="ARBA00010992"/>
    </source>
</evidence>
<name>A0A9W9JGD3_9EURO</name>
<dbReference type="InterPro" id="IPR020846">
    <property type="entry name" value="MFS_dom"/>
</dbReference>
<dbReference type="AlphaFoldDB" id="A0A9W9JGD3"/>
<comment type="caution">
    <text evidence="10">The sequence shown here is derived from an EMBL/GenBank/DDBJ whole genome shotgun (WGS) entry which is preliminary data.</text>
</comment>
<dbReference type="Pfam" id="PF00083">
    <property type="entry name" value="Sugar_tr"/>
    <property type="match status" value="1"/>
</dbReference>
<dbReference type="PANTHER" id="PTHR48020">
    <property type="entry name" value="PROTON MYO-INOSITOL COTRANSPORTER"/>
    <property type="match status" value="1"/>
</dbReference>
<feature type="transmembrane region" description="Helical" evidence="8">
    <location>
        <begin position="484"/>
        <end position="504"/>
    </location>
</feature>
<dbReference type="EMBL" id="JAPQKP010000004">
    <property type="protein sequence ID" value="KAJ5193846.1"/>
    <property type="molecule type" value="Genomic_DNA"/>
</dbReference>
<feature type="transmembrane region" description="Helical" evidence="8">
    <location>
        <begin position="247"/>
        <end position="265"/>
    </location>
</feature>
<dbReference type="GO" id="GO:0015791">
    <property type="term" value="P:polyol transmembrane transport"/>
    <property type="evidence" value="ECO:0007669"/>
    <property type="project" value="UniProtKB-ARBA"/>
</dbReference>
<reference evidence="10" key="1">
    <citation type="submission" date="2022-11" db="EMBL/GenBank/DDBJ databases">
        <authorList>
            <person name="Petersen C."/>
        </authorList>
    </citation>
    <scope>NUCLEOTIDE SEQUENCE</scope>
    <source>
        <strain evidence="10">IBT 16849</strain>
    </source>
</reference>
<dbReference type="NCBIfam" id="TIGR00879">
    <property type="entry name" value="SP"/>
    <property type="match status" value="1"/>
</dbReference>
<accession>A0A9W9JGD3</accession>
<organism evidence="10 11">
    <name type="scientific">Penicillium cf. griseofulvum</name>
    <dbReference type="NCBI Taxonomy" id="2972120"/>
    <lineage>
        <taxon>Eukaryota</taxon>
        <taxon>Fungi</taxon>
        <taxon>Dikarya</taxon>
        <taxon>Ascomycota</taxon>
        <taxon>Pezizomycotina</taxon>
        <taxon>Eurotiomycetes</taxon>
        <taxon>Eurotiomycetidae</taxon>
        <taxon>Eurotiales</taxon>
        <taxon>Aspergillaceae</taxon>
        <taxon>Penicillium</taxon>
    </lineage>
</organism>
<dbReference type="Gene3D" id="1.20.1250.20">
    <property type="entry name" value="MFS general substrate transporter like domains"/>
    <property type="match status" value="1"/>
</dbReference>
<evidence type="ECO:0000256" key="1">
    <source>
        <dbReference type="ARBA" id="ARBA00004141"/>
    </source>
</evidence>
<feature type="transmembrane region" description="Helical" evidence="8">
    <location>
        <begin position="444"/>
        <end position="463"/>
    </location>
</feature>
<evidence type="ECO:0000259" key="9">
    <source>
        <dbReference type="PROSITE" id="PS50850"/>
    </source>
</evidence>
<evidence type="ECO:0000256" key="3">
    <source>
        <dbReference type="ARBA" id="ARBA00022448"/>
    </source>
</evidence>
<dbReference type="PRINTS" id="PR00171">
    <property type="entry name" value="SUGRTRNSPORT"/>
</dbReference>
<dbReference type="InterPro" id="IPR003663">
    <property type="entry name" value="Sugar/inositol_transpt"/>
</dbReference>
<dbReference type="PROSITE" id="PS50850">
    <property type="entry name" value="MFS"/>
    <property type="match status" value="1"/>
</dbReference>
<evidence type="ECO:0000256" key="5">
    <source>
        <dbReference type="ARBA" id="ARBA00022989"/>
    </source>
</evidence>
<feature type="transmembrane region" description="Helical" evidence="8">
    <location>
        <begin position="118"/>
        <end position="141"/>
    </location>
</feature>
<evidence type="ECO:0000256" key="4">
    <source>
        <dbReference type="ARBA" id="ARBA00022692"/>
    </source>
</evidence>
<feature type="transmembrane region" description="Helical" evidence="8">
    <location>
        <begin position="416"/>
        <end position="438"/>
    </location>
</feature>
<dbReference type="SUPFAM" id="SSF103473">
    <property type="entry name" value="MFS general substrate transporter"/>
    <property type="match status" value="1"/>
</dbReference>
<proteinExistence type="inferred from homology"/>
<feature type="transmembrane region" description="Helical" evidence="8">
    <location>
        <begin position="214"/>
        <end position="235"/>
    </location>
</feature>
<protein>
    <recommendedName>
        <fullName evidence="9">Major facilitator superfamily (MFS) profile domain-containing protein</fullName>
    </recommendedName>
</protein>
<comment type="subcellular location">
    <subcellularLocation>
        <location evidence="1">Membrane</location>
        <topology evidence="1">Multi-pass membrane protein</topology>
    </subcellularLocation>
</comment>
<keyword evidence="3 7" id="KW-0813">Transport</keyword>
<keyword evidence="6 8" id="KW-0472">Membrane</keyword>
<dbReference type="OrthoDB" id="5290825at2759"/>
<dbReference type="PANTHER" id="PTHR48020:SF25">
    <property type="entry name" value="SUGAR TRANSPORTER, PUTATIVE (AFU_ORTHOLOGUE AFUA_7G05830)-RELATED"/>
    <property type="match status" value="1"/>
</dbReference>
<dbReference type="InterPro" id="IPR005828">
    <property type="entry name" value="MFS_sugar_transport-like"/>
</dbReference>
<dbReference type="GO" id="GO:0016020">
    <property type="term" value="C:membrane"/>
    <property type="evidence" value="ECO:0007669"/>
    <property type="project" value="UniProtKB-SubCell"/>
</dbReference>
<feature type="transmembrane region" description="Helical" evidence="8">
    <location>
        <begin position="516"/>
        <end position="535"/>
    </location>
</feature>
<evidence type="ECO:0000313" key="11">
    <source>
        <dbReference type="Proteomes" id="UP001150879"/>
    </source>
</evidence>
<dbReference type="GO" id="GO:0022857">
    <property type="term" value="F:transmembrane transporter activity"/>
    <property type="evidence" value="ECO:0007669"/>
    <property type="project" value="InterPro"/>
</dbReference>
<evidence type="ECO:0000256" key="8">
    <source>
        <dbReference type="SAM" id="Phobius"/>
    </source>
</evidence>
<feature type="transmembrane region" description="Helical" evidence="8">
    <location>
        <begin position="153"/>
        <end position="176"/>
    </location>
</feature>
<feature type="domain" description="Major facilitator superfamily (MFS) profile" evidence="9">
    <location>
        <begin position="64"/>
        <end position="539"/>
    </location>
</feature>
<keyword evidence="5 8" id="KW-1133">Transmembrane helix</keyword>
<keyword evidence="11" id="KW-1185">Reference proteome</keyword>
<dbReference type="Proteomes" id="UP001150879">
    <property type="component" value="Unassembled WGS sequence"/>
</dbReference>